<dbReference type="InterPro" id="IPR001853">
    <property type="entry name" value="DSBA-like_thioredoxin_dom"/>
</dbReference>
<dbReference type="PANTHER" id="PTHR13887">
    <property type="entry name" value="GLUTATHIONE S-TRANSFERASE KAPPA"/>
    <property type="match status" value="1"/>
</dbReference>
<dbReference type="CDD" id="cd03024">
    <property type="entry name" value="DsbA_FrnE"/>
    <property type="match status" value="1"/>
</dbReference>
<evidence type="ECO:0000313" key="2">
    <source>
        <dbReference type="EMBL" id="MFD2418490.1"/>
    </source>
</evidence>
<dbReference type="SUPFAM" id="SSF52833">
    <property type="entry name" value="Thioredoxin-like"/>
    <property type="match status" value="1"/>
</dbReference>
<feature type="domain" description="DSBA-like thioredoxin" evidence="1">
    <location>
        <begin position="2"/>
        <end position="205"/>
    </location>
</feature>
<reference evidence="3" key="1">
    <citation type="journal article" date="2019" name="Int. J. Syst. Evol. Microbiol.">
        <title>The Global Catalogue of Microorganisms (GCM) 10K type strain sequencing project: providing services to taxonomists for standard genome sequencing and annotation.</title>
        <authorList>
            <consortium name="The Broad Institute Genomics Platform"/>
            <consortium name="The Broad Institute Genome Sequencing Center for Infectious Disease"/>
            <person name="Wu L."/>
            <person name="Ma J."/>
        </authorList>
    </citation>
    <scope>NUCLEOTIDE SEQUENCE [LARGE SCALE GENOMIC DNA]</scope>
    <source>
        <strain evidence="3">CGMCC 4.7645</strain>
    </source>
</reference>
<protein>
    <submittedName>
        <fullName evidence="2">DsbA family oxidoreductase</fullName>
    </submittedName>
</protein>
<organism evidence="2 3">
    <name type="scientific">Amycolatopsis pigmentata</name>
    <dbReference type="NCBI Taxonomy" id="450801"/>
    <lineage>
        <taxon>Bacteria</taxon>
        <taxon>Bacillati</taxon>
        <taxon>Actinomycetota</taxon>
        <taxon>Actinomycetes</taxon>
        <taxon>Pseudonocardiales</taxon>
        <taxon>Pseudonocardiaceae</taxon>
        <taxon>Amycolatopsis</taxon>
    </lineage>
</organism>
<comment type="caution">
    <text evidence="2">The sequence shown here is derived from an EMBL/GenBank/DDBJ whole genome shotgun (WGS) entry which is preliminary data.</text>
</comment>
<keyword evidence="3" id="KW-1185">Reference proteome</keyword>
<dbReference type="RefSeq" id="WP_378266424.1">
    <property type="nucleotide sequence ID" value="NZ_JBHUKR010000007.1"/>
</dbReference>
<sequence>MRVDIWADVVCPWCYLGKRRFERALAGFEHGDEVEVVYRSFELDSRWPKGETTPKLPMLAAKLGVSEAEVRGMHEHLAGLAAAEGLDYHLDDGVVGNTFDAHRVLHLARARDLQDPVAERFFRAYFTEGRGLFDEESLVGLAAEAGLDADETRKVLKEGTYADEVRADIARARELGATGVPFFVFDNRYGVSGAQPVETLAAALARAWPGE</sequence>
<accession>A0ABW5FV52</accession>
<dbReference type="Proteomes" id="UP001597417">
    <property type="component" value="Unassembled WGS sequence"/>
</dbReference>
<dbReference type="PANTHER" id="PTHR13887:SF41">
    <property type="entry name" value="THIOREDOXIN SUPERFAMILY PROTEIN"/>
    <property type="match status" value="1"/>
</dbReference>
<dbReference type="InterPro" id="IPR036249">
    <property type="entry name" value="Thioredoxin-like_sf"/>
</dbReference>
<name>A0ABW5FV52_9PSEU</name>
<evidence type="ECO:0000313" key="3">
    <source>
        <dbReference type="Proteomes" id="UP001597417"/>
    </source>
</evidence>
<evidence type="ECO:0000259" key="1">
    <source>
        <dbReference type="Pfam" id="PF01323"/>
    </source>
</evidence>
<dbReference type="EMBL" id="JBHUKR010000007">
    <property type="protein sequence ID" value="MFD2418490.1"/>
    <property type="molecule type" value="Genomic_DNA"/>
</dbReference>
<proteinExistence type="predicted"/>
<gene>
    <name evidence="2" type="ORF">ACFSXZ_19375</name>
</gene>
<dbReference type="Pfam" id="PF01323">
    <property type="entry name" value="DSBA"/>
    <property type="match status" value="1"/>
</dbReference>
<dbReference type="Gene3D" id="3.40.30.10">
    <property type="entry name" value="Glutaredoxin"/>
    <property type="match status" value="1"/>
</dbReference>